<keyword evidence="5" id="KW-0680">Restriction system</keyword>
<evidence type="ECO:0000256" key="1">
    <source>
        <dbReference type="ARBA" id="ARBA00011975"/>
    </source>
</evidence>
<dbReference type="Gene3D" id="3.40.50.150">
    <property type="entry name" value="Vaccinia Virus protein VP39"/>
    <property type="match status" value="1"/>
</dbReference>
<dbReference type="PANTHER" id="PTHR46098:SF1">
    <property type="entry name" value="TRNA (CYTOSINE(38)-C(5))-METHYLTRANSFERASE"/>
    <property type="match status" value="1"/>
</dbReference>
<dbReference type="GO" id="GO:0009307">
    <property type="term" value="P:DNA restriction-modification system"/>
    <property type="evidence" value="ECO:0007669"/>
    <property type="project" value="UniProtKB-KW"/>
</dbReference>
<name>A0A2A5ILN4_BACPU</name>
<feature type="active site" evidence="6">
    <location>
        <position position="110"/>
    </location>
</feature>
<dbReference type="EC" id="2.1.1.37" evidence="1"/>
<dbReference type="Pfam" id="PF00145">
    <property type="entry name" value="DNA_methylase"/>
    <property type="match status" value="1"/>
</dbReference>
<dbReference type="GO" id="GO:0032259">
    <property type="term" value="P:methylation"/>
    <property type="evidence" value="ECO:0007669"/>
    <property type="project" value="UniProtKB-KW"/>
</dbReference>
<gene>
    <name evidence="8" type="ORF">CEY02_19125</name>
</gene>
<dbReference type="SUPFAM" id="SSF53335">
    <property type="entry name" value="S-adenosyl-L-methionine-dependent methyltransferases"/>
    <property type="match status" value="1"/>
</dbReference>
<evidence type="ECO:0000256" key="3">
    <source>
        <dbReference type="ARBA" id="ARBA00022679"/>
    </source>
</evidence>
<comment type="caution">
    <text evidence="8">The sequence shown here is derived from an EMBL/GenBank/DDBJ whole genome shotgun (WGS) entry which is preliminary data.</text>
</comment>
<dbReference type="PRINTS" id="PR00105">
    <property type="entry name" value="C5METTRFRASE"/>
</dbReference>
<comment type="similarity">
    <text evidence="6 7">Belongs to the class I-like SAM-binding methyltransferase superfamily. C5-methyltransferase family.</text>
</comment>
<evidence type="ECO:0000256" key="4">
    <source>
        <dbReference type="ARBA" id="ARBA00022691"/>
    </source>
</evidence>
<reference evidence="8 9" key="1">
    <citation type="submission" date="2017-06" db="EMBL/GenBank/DDBJ databases">
        <title>Draft Genome Sequence of Bacillus sp Strain 36R Isolated from saline sediment at Atanasia, Sonora, Mexico.</title>
        <authorList>
            <person name="Sanchez Diaz R."/>
            <person name="Quiroz Macias M.E."/>
            <person name="Ibarra Gamez J.C."/>
            <person name="Enciso Ibarra J."/>
            <person name="Gomez Gil B."/>
            <person name="Galaviz Silva L."/>
        </authorList>
    </citation>
    <scope>NUCLEOTIDE SEQUENCE [LARGE SCALE GENOMIC DNA]</scope>
    <source>
        <strain evidence="8 9">36R_ATNSAL</strain>
    </source>
</reference>
<dbReference type="NCBIfam" id="TIGR00675">
    <property type="entry name" value="dcm"/>
    <property type="match status" value="1"/>
</dbReference>
<dbReference type="OrthoDB" id="9813719at2"/>
<evidence type="ECO:0000313" key="9">
    <source>
        <dbReference type="Proteomes" id="UP000228754"/>
    </source>
</evidence>
<dbReference type="Proteomes" id="UP000228754">
    <property type="component" value="Unassembled WGS sequence"/>
</dbReference>
<dbReference type="AlphaFoldDB" id="A0A2A5ILN4"/>
<keyword evidence="4 6" id="KW-0949">S-adenosyl-L-methionine</keyword>
<organism evidence="8 9">
    <name type="scientific">Bacillus pumilus</name>
    <name type="common">Bacillus mesentericus</name>
    <dbReference type="NCBI Taxonomy" id="1408"/>
    <lineage>
        <taxon>Bacteria</taxon>
        <taxon>Bacillati</taxon>
        <taxon>Bacillota</taxon>
        <taxon>Bacilli</taxon>
        <taxon>Bacillales</taxon>
        <taxon>Bacillaceae</taxon>
        <taxon>Bacillus</taxon>
    </lineage>
</organism>
<protein>
    <recommendedName>
        <fullName evidence="1">DNA (cytosine-5-)-methyltransferase</fullName>
        <ecNumber evidence="1">2.1.1.37</ecNumber>
    </recommendedName>
</protein>
<dbReference type="PROSITE" id="PS51679">
    <property type="entry name" value="SAM_MT_C5"/>
    <property type="match status" value="1"/>
</dbReference>
<dbReference type="PANTHER" id="PTHR46098">
    <property type="entry name" value="TRNA (CYTOSINE(38)-C(5))-METHYLTRANSFERASE"/>
    <property type="match status" value="1"/>
</dbReference>
<evidence type="ECO:0000256" key="5">
    <source>
        <dbReference type="ARBA" id="ARBA00022747"/>
    </source>
</evidence>
<keyword evidence="3 6" id="KW-0808">Transferase</keyword>
<evidence type="ECO:0000256" key="2">
    <source>
        <dbReference type="ARBA" id="ARBA00022603"/>
    </source>
</evidence>
<proteinExistence type="inferred from homology"/>
<dbReference type="InterPro" id="IPR001525">
    <property type="entry name" value="C5_MeTfrase"/>
</dbReference>
<accession>A0A2A5ILN4</accession>
<keyword evidence="2 6" id="KW-0489">Methyltransferase</keyword>
<dbReference type="GO" id="GO:0003886">
    <property type="term" value="F:DNA (cytosine-5-)-methyltransferase activity"/>
    <property type="evidence" value="ECO:0007669"/>
    <property type="project" value="UniProtKB-EC"/>
</dbReference>
<dbReference type="InterPro" id="IPR050750">
    <property type="entry name" value="C5-MTase"/>
</dbReference>
<evidence type="ECO:0000256" key="7">
    <source>
        <dbReference type="RuleBase" id="RU000416"/>
    </source>
</evidence>
<dbReference type="EMBL" id="NKHG01000119">
    <property type="protein sequence ID" value="PCK18314.1"/>
    <property type="molecule type" value="Genomic_DNA"/>
</dbReference>
<dbReference type="InterPro" id="IPR029063">
    <property type="entry name" value="SAM-dependent_MTases_sf"/>
</dbReference>
<sequence>MIVIQSTLGLLIKAYNKISLLNKKLQRNESEYLKGLRVLSLFSGIGAFEEALKNINIDFKLVNYCEFDSSVSKAYSIIHNVDEKLNLGDITTIDENKLDDFDLMTYGFPCQDISALGDQKGLMDENGALTRSGLFFEAVRIAKKKLPKYLLAENVRMLVSKKFKTQFREMLKLLDEIGYNTYWQVLNSKDYGVPHSRNRVFLVSIRKDIDDGQFKFPEKIQLSKKASDFYDSFASQDHYLREKDMKYLSEFRLKKKYSSLNSDIIICQTTKQGNLANPQNFIRDKKGYRVMTSRELLALQGFKKKYAEALLNEGFTKEQIGKFSGNSITVDVLERIFEKLLHTGIKVENKILKNENII</sequence>
<evidence type="ECO:0000313" key="8">
    <source>
        <dbReference type="EMBL" id="PCK18314.1"/>
    </source>
</evidence>
<evidence type="ECO:0000256" key="6">
    <source>
        <dbReference type="PROSITE-ProRule" id="PRU01016"/>
    </source>
</evidence>